<dbReference type="InterPro" id="IPR029068">
    <property type="entry name" value="Glyas_Bleomycin-R_OHBP_Dase"/>
</dbReference>
<evidence type="ECO:0000259" key="1">
    <source>
        <dbReference type="PROSITE" id="PS51819"/>
    </source>
</evidence>
<reference evidence="2 3" key="1">
    <citation type="submission" date="2019-05" db="EMBL/GenBank/DDBJ databases">
        <title>Verrucobacter flavum gen. nov., sp. nov. a new member of the family Verrucomicrobiaceae.</title>
        <authorList>
            <person name="Szuroczki S."/>
            <person name="Abbaszade G."/>
            <person name="Szabo A."/>
            <person name="Felfoldi T."/>
            <person name="Schumann P."/>
            <person name="Boka K."/>
            <person name="Keki Z."/>
            <person name="Toumi M."/>
            <person name="Toth E."/>
        </authorList>
    </citation>
    <scope>NUCLEOTIDE SEQUENCE [LARGE SCALE GENOMIC DNA]</scope>
    <source>
        <strain evidence="2 3">MG-N-17</strain>
    </source>
</reference>
<dbReference type="OrthoDB" id="9810880at2"/>
<protein>
    <submittedName>
        <fullName evidence="2">VOC family protein</fullName>
    </submittedName>
</protein>
<dbReference type="EMBL" id="VAUV01000008">
    <property type="protein sequence ID" value="TLD70524.1"/>
    <property type="molecule type" value="Genomic_DNA"/>
</dbReference>
<dbReference type="InterPro" id="IPR037523">
    <property type="entry name" value="VOC_core"/>
</dbReference>
<sequence length="125" mass="14051">MRLNQVTVPALDIAASVQFYVGLGLKLIVSSPHYARFECPDGESTFSVHLSQDKSSTGGVVVYFECPELDHKVEELKAMGYSFISGPKDEPWLWREARLQDPTGNAVCIYWAGVNRRHPPWRLNA</sequence>
<dbReference type="AlphaFoldDB" id="A0A5R8KDZ0"/>
<keyword evidence="3" id="KW-1185">Reference proteome</keyword>
<dbReference type="PROSITE" id="PS51819">
    <property type="entry name" value="VOC"/>
    <property type="match status" value="1"/>
</dbReference>
<evidence type="ECO:0000313" key="2">
    <source>
        <dbReference type="EMBL" id="TLD70524.1"/>
    </source>
</evidence>
<name>A0A5R8KDZ0_9BACT</name>
<dbReference type="Pfam" id="PF00903">
    <property type="entry name" value="Glyoxalase"/>
    <property type="match status" value="1"/>
</dbReference>
<dbReference type="RefSeq" id="WP_138086581.1">
    <property type="nucleotide sequence ID" value="NZ_VAUV01000008.1"/>
</dbReference>
<proteinExistence type="predicted"/>
<feature type="domain" description="VOC" evidence="1">
    <location>
        <begin position="2"/>
        <end position="112"/>
    </location>
</feature>
<gene>
    <name evidence="2" type="ORF">FEM03_12425</name>
</gene>
<dbReference type="InterPro" id="IPR004360">
    <property type="entry name" value="Glyas_Fos-R_dOase_dom"/>
</dbReference>
<dbReference type="Proteomes" id="UP000306196">
    <property type="component" value="Unassembled WGS sequence"/>
</dbReference>
<comment type="caution">
    <text evidence="2">The sequence shown here is derived from an EMBL/GenBank/DDBJ whole genome shotgun (WGS) entry which is preliminary data.</text>
</comment>
<evidence type="ECO:0000313" key="3">
    <source>
        <dbReference type="Proteomes" id="UP000306196"/>
    </source>
</evidence>
<dbReference type="SUPFAM" id="SSF54593">
    <property type="entry name" value="Glyoxalase/Bleomycin resistance protein/Dihydroxybiphenyl dioxygenase"/>
    <property type="match status" value="1"/>
</dbReference>
<dbReference type="Gene3D" id="3.10.180.10">
    <property type="entry name" value="2,3-Dihydroxybiphenyl 1,2-Dioxygenase, domain 1"/>
    <property type="match status" value="1"/>
</dbReference>
<organism evidence="2 3">
    <name type="scientific">Phragmitibacter flavus</name>
    <dbReference type="NCBI Taxonomy" id="2576071"/>
    <lineage>
        <taxon>Bacteria</taxon>
        <taxon>Pseudomonadati</taxon>
        <taxon>Verrucomicrobiota</taxon>
        <taxon>Verrucomicrobiia</taxon>
        <taxon>Verrucomicrobiales</taxon>
        <taxon>Verrucomicrobiaceae</taxon>
        <taxon>Phragmitibacter</taxon>
    </lineage>
</organism>
<accession>A0A5R8KDZ0</accession>